<name>A0ACC0LG96_RHOML</name>
<dbReference type="Proteomes" id="UP001062846">
    <property type="component" value="Chromosome 12"/>
</dbReference>
<evidence type="ECO:0000313" key="1">
    <source>
        <dbReference type="EMBL" id="KAI8527625.1"/>
    </source>
</evidence>
<protein>
    <submittedName>
        <fullName evidence="1">Uncharacterized protein</fullName>
    </submittedName>
</protein>
<sequence length="104" mass="10987">MGTQEASREPCPNRIFDDIGGAKARIGRRVAHAQGNHPPATRPESNASPAPHTPSARTARALACSISVACSVLSHCHGLARPYEIIAIVTHKGIAICMAPWIQS</sequence>
<proteinExistence type="predicted"/>
<accession>A0ACC0LG96</accession>
<keyword evidence="2" id="KW-1185">Reference proteome</keyword>
<reference evidence="1" key="1">
    <citation type="submission" date="2022-02" db="EMBL/GenBank/DDBJ databases">
        <title>Plant Genome Project.</title>
        <authorList>
            <person name="Zhang R.-G."/>
        </authorList>
    </citation>
    <scope>NUCLEOTIDE SEQUENCE</scope>
    <source>
        <strain evidence="1">AT1</strain>
    </source>
</reference>
<comment type="caution">
    <text evidence="1">The sequence shown here is derived from an EMBL/GenBank/DDBJ whole genome shotgun (WGS) entry which is preliminary data.</text>
</comment>
<organism evidence="1 2">
    <name type="scientific">Rhododendron molle</name>
    <name type="common">Chinese azalea</name>
    <name type="synonym">Azalea mollis</name>
    <dbReference type="NCBI Taxonomy" id="49168"/>
    <lineage>
        <taxon>Eukaryota</taxon>
        <taxon>Viridiplantae</taxon>
        <taxon>Streptophyta</taxon>
        <taxon>Embryophyta</taxon>
        <taxon>Tracheophyta</taxon>
        <taxon>Spermatophyta</taxon>
        <taxon>Magnoliopsida</taxon>
        <taxon>eudicotyledons</taxon>
        <taxon>Gunneridae</taxon>
        <taxon>Pentapetalae</taxon>
        <taxon>asterids</taxon>
        <taxon>Ericales</taxon>
        <taxon>Ericaceae</taxon>
        <taxon>Ericoideae</taxon>
        <taxon>Rhodoreae</taxon>
        <taxon>Rhododendron</taxon>
    </lineage>
</organism>
<gene>
    <name evidence="1" type="ORF">RHMOL_Rhmol12G0090000</name>
</gene>
<evidence type="ECO:0000313" key="2">
    <source>
        <dbReference type="Proteomes" id="UP001062846"/>
    </source>
</evidence>
<dbReference type="EMBL" id="CM046399">
    <property type="protein sequence ID" value="KAI8527625.1"/>
    <property type="molecule type" value="Genomic_DNA"/>
</dbReference>